<evidence type="ECO:0000256" key="8">
    <source>
        <dbReference type="ARBA" id="ARBA00023114"/>
    </source>
</evidence>
<dbReference type="Gene3D" id="2.40.160.10">
    <property type="entry name" value="Porin"/>
    <property type="match status" value="1"/>
</dbReference>
<feature type="signal peptide" evidence="11">
    <location>
        <begin position="1"/>
        <end position="27"/>
    </location>
</feature>
<protein>
    <submittedName>
        <fullName evidence="13">Porin</fullName>
    </submittedName>
</protein>
<sequence>MFNLGVSAMKKSLIALAAIAASGLAMAQSSVTLYGVADIAVGDAYDKTGAQSNNNINNGNSRIGFRGVEDLGNGLKAEFQLEQAVRLADGSTGGNGGAGGATFARQAWVGLSGNFGAVRAGRQLTPTYDAVAVYDLTGTANYSPVALNFGYGGGSRTNSLFKYVTPSFGGFKASLGYVFEDNYTAYGANADGKSNAKGFYDIAVIYQNGPLGVSAAYNYAEVNSGWSKKSRVENSNIGATYDFGSFKLAGSYHYNDVASVSNYEGGPASGTTHIQPGIQGYSLGATVPLGAFSLTADVVYAKDRNELTPGAGKRDGVDAVIEAKYALSKRTFVYGVYYRADKKGPQFENTFGEQNNYAIGLRHNF</sequence>
<keyword evidence="9" id="KW-0472">Membrane</keyword>
<dbReference type="GO" id="GO:0015288">
    <property type="term" value="F:porin activity"/>
    <property type="evidence" value="ECO:0007669"/>
    <property type="project" value="UniProtKB-KW"/>
</dbReference>
<evidence type="ECO:0000313" key="14">
    <source>
        <dbReference type="Proteomes" id="UP000306236"/>
    </source>
</evidence>
<dbReference type="InterPro" id="IPR002299">
    <property type="entry name" value="Porin_Neis"/>
</dbReference>
<organism evidence="13 14">
    <name type="scientific">Lampropedia aestuarii</name>
    <dbReference type="NCBI Taxonomy" id="2562762"/>
    <lineage>
        <taxon>Bacteria</taxon>
        <taxon>Pseudomonadati</taxon>
        <taxon>Pseudomonadota</taxon>
        <taxon>Betaproteobacteria</taxon>
        <taxon>Burkholderiales</taxon>
        <taxon>Comamonadaceae</taxon>
        <taxon>Lampropedia</taxon>
    </lineage>
</organism>
<keyword evidence="14" id="KW-1185">Reference proteome</keyword>
<dbReference type="InterPro" id="IPR033900">
    <property type="entry name" value="Gram_neg_porin_domain"/>
</dbReference>
<dbReference type="SUPFAM" id="SSF56935">
    <property type="entry name" value="Porins"/>
    <property type="match status" value="1"/>
</dbReference>
<evidence type="ECO:0000256" key="7">
    <source>
        <dbReference type="ARBA" id="ARBA00023065"/>
    </source>
</evidence>
<dbReference type="InterPro" id="IPR023614">
    <property type="entry name" value="Porin_dom_sf"/>
</dbReference>
<evidence type="ECO:0000256" key="4">
    <source>
        <dbReference type="ARBA" id="ARBA00022452"/>
    </source>
</evidence>
<evidence type="ECO:0000256" key="5">
    <source>
        <dbReference type="ARBA" id="ARBA00022692"/>
    </source>
</evidence>
<proteinExistence type="predicted"/>
<dbReference type="PANTHER" id="PTHR34501">
    <property type="entry name" value="PROTEIN YDDL-RELATED"/>
    <property type="match status" value="1"/>
</dbReference>
<evidence type="ECO:0000256" key="1">
    <source>
        <dbReference type="ARBA" id="ARBA00004571"/>
    </source>
</evidence>
<dbReference type="CDD" id="cd00342">
    <property type="entry name" value="gram_neg_porins"/>
    <property type="match status" value="1"/>
</dbReference>
<evidence type="ECO:0000256" key="10">
    <source>
        <dbReference type="ARBA" id="ARBA00023237"/>
    </source>
</evidence>
<dbReference type="GO" id="GO:0046930">
    <property type="term" value="C:pore complex"/>
    <property type="evidence" value="ECO:0007669"/>
    <property type="project" value="UniProtKB-KW"/>
</dbReference>
<keyword evidence="6 11" id="KW-0732">Signal</keyword>
<evidence type="ECO:0000256" key="9">
    <source>
        <dbReference type="ARBA" id="ARBA00023136"/>
    </source>
</evidence>
<dbReference type="PRINTS" id="PR00182">
    <property type="entry name" value="ECOLNEIPORIN"/>
</dbReference>
<dbReference type="EMBL" id="SSWX01000007">
    <property type="protein sequence ID" value="THJ34267.1"/>
    <property type="molecule type" value="Genomic_DNA"/>
</dbReference>
<keyword evidence="3" id="KW-0813">Transport</keyword>
<keyword evidence="8" id="KW-0626">Porin</keyword>
<dbReference type="AlphaFoldDB" id="A0A4S5BNL7"/>
<gene>
    <name evidence="13" type="ORF">E8K88_07030</name>
</gene>
<dbReference type="GO" id="GO:0034220">
    <property type="term" value="P:monoatomic ion transmembrane transport"/>
    <property type="evidence" value="ECO:0007669"/>
    <property type="project" value="InterPro"/>
</dbReference>
<reference evidence="13 14" key="1">
    <citation type="submission" date="2019-04" db="EMBL/GenBank/DDBJ databases">
        <title>Lampropedia sp YIM MLB12 draf genome.</title>
        <authorList>
            <person name="Wang Y.-X."/>
        </authorList>
    </citation>
    <scope>NUCLEOTIDE SEQUENCE [LARGE SCALE GENOMIC DNA]</scope>
    <source>
        <strain evidence="13 14">YIM MLB12</strain>
    </source>
</reference>
<dbReference type="GO" id="GO:0009279">
    <property type="term" value="C:cell outer membrane"/>
    <property type="evidence" value="ECO:0007669"/>
    <property type="project" value="UniProtKB-SubCell"/>
</dbReference>
<evidence type="ECO:0000256" key="11">
    <source>
        <dbReference type="SAM" id="SignalP"/>
    </source>
</evidence>
<feature type="domain" description="Porin" evidence="12">
    <location>
        <begin position="15"/>
        <end position="344"/>
    </location>
</feature>
<dbReference type="InterPro" id="IPR001702">
    <property type="entry name" value="Porin_Gram-ve"/>
</dbReference>
<keyword evidence="4" id="KW-1134">Transmembrane beta strand</keyword>
<dbReference type="Pfam" id="PF13609">
    <property type="entry name" value="Porin_4"/>
    <property type="match status" value="1"/>
</dbReference>
<evidence type="ECO:0000259" key="12">
    <source>
        <dbReference type="Pfam" id="PF13609"/>
    </source>
</evidence>
<accession>A0A4S5BNL7</accession>
<dbReference type="PANTHER" id="PTHR34501:SF9">
    <property type="entry name" value="MAJOR OUTER MEMBRANE PROTEIN P.IA"/>
    <property type="match status" value="1"/>
</dbReference>
<keyword evidence="10" id="KW-0998">Cell outer membrane</keyword>
<comment type="caution">
    <text evidence="13">The sequence shown here is derived from an EMBL/GenBank/DDBJ whole genome shotgun (WGS) entry which is preliminary data.</text>
</comment>
<keyword evidence="7" id="KW-0406">Ion transport</keyword>
<feature type="chain" id="PRO_5020397486" evidence="11">
    <location>
        <begin position="28"/>
        <end position="365"/>
    </location>
</feature>
<dbReference type="InterPro" id="IPR050298">
    <property type="entry name" value="Gram-neg_bact_OMP"/>
</dbReference>
<evidence type="ECO:0000313" key="13">
    <source>
        <dbReference type="EMBL" id="THJ34267.1"/>
    </source>
</evidence>
<comment type="subunit">
    <text evidence="2">Homotrimer.</text>
</comment>
<dbReference type="OrthoDB" id="6975458at2"/>
<evidence type="ECO:0000256" key="2">
    <source>
        <dbReference type="ARBA" id="ARBA00011233"/>
    </source>
</evidence>
<keyword evidence="5" id="KW-0812">Transmembrane</keyword>
<evidence type="ECO:0000256" key="3">
    <source>
        <dbReference type="ARBA" id="ARBA00022448"/>
    </source>
</evidence>
<dbReference type="PRINTS" id="PR00184">
    <property type="entry name" value="NEISSPPORIN"/>
</dbReference>
<name>A0A4S5BNL7_9BURK</name>
<evidence type="ECO:0000256" key="6">
    <source>
        <dbReference type="ARBA" id="ARBA00022729"/>
    </source>
</evidence>
<dbReference type="Proteomes" id="UP000306236">
    <property type="component" value="Unassembled WGS sequence"/>
</dbReference>
<comment type="subcellular location">
    <subcellularLocation>
        <location evidence="1">Cell outer membrane</location>
        <topology evidence="1">Multi-pass membrane protein</topology>
    </subcellularLocation>
</comment>